<keyword evidence="4" id="KW-1185">Reference proteome</keyword>
<name>A0A5C5X9W6_9PLAN</name>
<feature type="transmembrane region" description="Helical" evidence="1">
    <location>
        <begin position="722"/>
        <end position="740"/>
    </location>
</feature>
<dbReference type="InterPro" id="IPR002035">
    <property type="entry name" value="VWF_A"/>
</dbReference>
<accession>A0A5C5X9W6</accession>
<dbReference type="InterPro" id="IPR024163">
    <property type="entry name" value="Aerotolerance_reg_N"/>
</dbReference>
<dbReference type="SUPFAM" id="SSF53300">
    <property type="entry name" value="vWA-like"/>
    <property type="match status" value="1"/>
</dbReference>
<dbReference type="SUPFAM" id="SSF52317">
    <property type="entry name" value="Class I glutamine amidotransferase-like"/>
    <property type="match status" value="1"/>
</dbReference>
<dbReference type="Gene3D" id="3.40.50.880">
    <property type="match status" value="1"/>
</dbReference>
<evidence type="ECO:0000256" key="1">
    <source>
        <dbReference type="SAM" id="Phobius"/>
    </source>
</evidence>
<dbReference type="PANTHER" id="PTHR37464">
    <property type="entry name" value="BLL2463 PROTEIN"/>
    <property type="match status" value="1"/>
</dbReference>
<evidence type="ECO:0000313" key="4">
    <source>
        <dbReference type="Proteomes" id="UP000316095"/>
    </source>
</evidence>
<dbReference type="Pfam" id="PF13519">
    <property type="entry name" value="VWA_2"/>
    <property type="match status" value="1"/>
</dbReference>
<dbReference type="OrthoDB" id="247959at2"/>
<reference evidence="3 4" key="1">
    <citation type="submission" date="2019-02" db="EMBL/GenBank/DDBJ databases">
        <title>Deep-cultivation of Planctomycetes and their phenomic and genomic characterization uncovers novel biology.</title>
        <authorList>
            <person name="Wiegand S."/>
            <person name="Jogler M."/>
            <person name="Boedeker C."/>
            <person name="Pinto D."/>
            <person name="Vollmers J."/>
            <person name="Rivas-Marin E."/>
            <person name="Kohn T."/>
            <person name="Peeters S.H."/>
            <person name="Heuer A."/>
            <person name="Rast P."/>
            <person name="Oberbeckmann S."/>
            <person name="Bunk B."/>
            <person name="Jeske O."/>
            <person name="Meyerdierks A."/>
            <person name="Storesund J.E."/>
            <person name="Kallscheuer N."/>
            <person name="Luecker S."/>
            <person name="Lage O.M."/>
            <person name="Pohl T."/>
            <person name="Merkel B.J."/>
            <person name="Hornburger P."/>
            <person name="Mueller R.-W."/>
            <person name="Bruemmer F."/>
            <person name="Labrenz M."/>
            <person name="Spormann A.M."/>
            <person name="Op Den Camp H."/>
            <person name="Overmann J."/>
            <person name="Amann R."/>
            <person name="Jetten M.S.M."/>
            <person name="Mascher T."/>
            <person name="Medema M.H."/>
            <person name="Devos D.P."/>
            <person name="Kaster A.-K."/>
            <person name="Ovreas L."/>
            <person name="Rohde M."/>
            <person name="Galperin M.Y."/>
            <person name="Jogler C."/>
        </authorList>
    </citation>
    <scope>NUCLEOTIDE SEQUENCE [LARGE SCALE GENOMIC DNA]</scope>
    <source>
        <strain evidence="3 4">Pan54</strain>
    </source>
</reference>
<keyword evidence="1" id="KW-0812">Transmembrane</keyword>
<keyword evidence="1" id="KW-0472">Membrane</keyword>
<dbReference type="Proteomes" id="UP000316095">
    <property type="component" value="Unassembled WGS sequence"/>
</dbReference>
<dbReference type="InterPro" id="IPR029062">
    <property type="entry name" value="Class_I_gatase-like"/>
</dbReference>
<gene>
    <name evidence="3" type="ORF">Pan54_02060</name>
</gene>
<dbReference type="EMBL" id="SJPG01000001">
    <property type="protein sequence ID" value="TWT59499.1"/>
    <property type="molecule type" value="Genomic_DNA"/>
</dbReference>
<protein>
    <recommendedName>
        <fullName evidence="2">VWFA domain-containing protein</fullName>
    </recommendedName>
</protein>
<dbReference type="Pfam" id="PF07584">
    <property type="entry name" value="BatA"/>
    <property type="match status" value="1"/>
</dbReference>
<organism evidence="3 4">
    <name type="scientific">Rubinisphaera italica</name>
    <dbReference type="NCBI Taxonomy" id="2527969"/>
    <lineage>
        <taxon>Bacteria</taxon>
        <taxon>Pseudomonadati</taxon>
        <taxon>Planctomycetota</taxon>
        <taxon>Planctomycetia</taxon>
        <taxon>Planctomycetales</taxon>
        <taxon>Planctomycetaceae</taxon>
        <taxon>Rubinisphaera</taxon>
    </lineage>
</organism>
<feature type="domain" description="VWFA" evidence="2">
    <location>
        <begin position="92"/>
        <end position="268"/>
    </location>
</feature>
<feature type="transmembrane region" description="Helical" evidence="1">
    <location>
        <begin position="6"/>
        <end position="26"/>
    </location>
</feature>
<dbReference type="CDD" id="cd00198">
    <property type="entry name" value="vWFA"/>
    <property type="match status" value="1"/>
</dbReference>
<evidence type="ECO:0000313" key="3">
    <source>
        <dbReference type="EMBL" id="TWT59499.1"/>
    </source>
</evidence>
<evidence type="ECO:0000259" key="2">
    <source>
        <dbReference type="SMART" id="SM00327"/>
    </source>
</evidence>
<dbReference type="Gene3D" id="3.40.50.410">
    <property type="entry name" value="von Willebrand factor, type A domain"/>
    <property type="match status" value="1"/>
</dbReference>
<proteinExistence type="predicted"/>
<keyword evidence="1" id="KW-1133">Transmembrane helix</keyword>
<dbReference type="SMART" id="SM00327">
    <property type="entry name" value="VWA"/>
    <property type="match status" value="1"/>
</dbReference>
<dbReference type="InterPro" id="IPR011933">
    <property type="entry name" value="Double_TM_dom"/>
</dbReference>
<comment type="caution">
    <text evidence="3">The sequence shown here is derived from an EMBL/GenBank/DDBJ whole genome shotgun (WGS) entry which is preliminary data.</text>
</comment>
<sequence length="764" mass="84757">MSFSLLNFGMLAGLLAVAVPVLVHLLNRRRFDVVEWGAMQFLQLGERTRQKIKLSDLLLLLMRMLMVAILVLVFTRPFLQGNLYIRNLYPEPIDLVIVIDSSYSMGWTGEEITPHARAIQSCHNILDNLSSVDRVAIIDARNRSELLTPAPLTDASTARLELEKLKGPDGITDMAAAITQACQLLTQSYSTRRDIVVLTDQQALSWAPPETASWSEFLKLRQSAAVPIQLSAIDVGSGNMDSIENYRVDRLKASRDITVVNSPITISTRVGYKGAFAETECELHWSVDGQQLSRESDALRLQNGEEAVAEITTRFADPGNHIITASLDGDALPGDNVAEIVLDVVDEVPVVIATNADSLTDPVNQDEPETEFYLSRVFGNPDIEKVWVSAKTVKQDQIDAALLDKTRVLFLLGPGPETMDWELLTNYLVKGGGLVLLPDRNSTPEDYQKSLEQWMIEGRSVLPVQFHQRKDVVNEPVKLDLKSFSAAWLAPFSDPTKSELADVLVNRYWDLSLKEQDLTKPTGKNALKLTIEMGPPAVTANLQNGSPVFVQRKIGRGQILVSSIAFDGAGSDLIRQRTFVPLMHELVFGMTRTTSERNLDLTQAIIVQQLPCQPLKLNVTAPDQSQLTAQRTGSGDQLTWRLSNLKLSGIYEVEIDCEKPAGELQSNNEMPFYAFASREESDITRLSAEQKQDFNGAFNLNWRTNSKEVLDDLATASGGIEIWPILLFIVTALLVVELLMTRRLVQGGHRQIELNEASLAAQQT</sequence>
<dbReference type="RefSeq" id="WP_146501634.1">
    <property type="nucleotide sequence ID" value="NZ_SJPG01000001.1"/>
</dbReference>
<dbReference type="InterPro" id="IPR036465">
    <property type="entry name" value="vWFA_dom_sf"/>
</dbReference>
<dbReference type="AlphaFoldDB" id="A0A5C5X9W6"/>
<feature type="transmembrane region" description="Helical" evidence="1">
    <location>
        <begin position="57"/>
        <end position="79"/>
    </location>
</feature>
<dbReference type="NCBIfam" id="TIGR02226">
    <property type="entry name" value="two_anch"/>
    <property type="match status" value="1"/>
</dbReference>
<dbReference type="PANTHER" id="PTHR37464:SF1">
    <property type="entry name" value="BLL2463 PROTEIN"/>
    <property type="match status" value="1"/>
</dbReference>